<gene>
    <name evidence="2" type="ORF">MYCFIDRAFT_179705</name>
</gene>
<evidence type="ECO:0000256" key="1">
    <source>
        <dbReference type="SAM" id="MobiDB-lite"/>
    </source>
</evidence>
<evidence type="ECO:0000313" key="3">
    <source>
        <dbReference type="Proteomes" id="UP000016932"/>
    </source>
</evidence>
<dbReference type="VEuPathDB" id="FungiDB:MYCFIDRAFT_179705"/>
<keyword evidence="3" id="KW-1185">Reference proteome</keyword>
<feature type="region of interest" description="Disordered" evidence="1">
    <location>
        <begin position="360"/>
        <end position="439"/>
    </location>
</feature>
<organism evidence="2 3">
    <name type="scientific">Pseudocercospora fijiensis (strain CIRAD86)</name>
    <name type="common">Black leaf streak disease fungus</name>
    <name type="synonym">Mycosphaerella fijiensis</name>
    <dbReference type="NCBI Taxonomy" id="383855"/>
    <lineage>
        <taxon>Eukaryota</taxon>
        <taxon>Fungi</taxon>
        <taxon>Dikarya</taxon>
        <taxon>Ascomycota</taxon>
        <taxon>Pezizomycotina</taxon>
        <taxon>Dothideomycetes</taxon>
        <taxon>Dothideomycetidae</taxon>
        <taxon>Mycosphaerellales</taxon>
        <taxon>Mycosphaerellaceae</taxon>
        <taxon>Pseudocercospora</taxon>
    </lineage>
</organism>
<feature type="compositionally biased region" description="Basic residues" evidence="1">
    <location>
        <begin position="406"/>
        <end position="415"/>
    </location>
</feature>
<accession>M2ZZA2</accession>
<feature type="compositionally biased region" description="Acidic residues" evidence="1">
    <location>
        <begin position="392"/>
        <end position="401"/>
    </location>
</feature>
<dbReference type="RefSeq" id="XP_007931922.1">
    <property type="nucleotide sequence ID" value="XM_007933731.1"/>
</dbReference>
<reference evidence="2 3" key="1">
    <citation type="journal article" date="2012" name="PLoS Pathog.">
        <title>Diverse lifestyles and strategies of plant pathogenesis encoded in the genomes of eighteen Dothideomycetes fungi.</title>
        <authorList>
            <person name="Ohm R.A."/>
            <person name="Feau N."/>
            <person name="Henrissat B."/>
            <person name="Schoch C.L."/>
            <person name="Horwitz B.A."/>
            <person name="Barry K.W."/>
            <person name="Condon B.J."/>
            <person name="Copeland A.C."/>
            <person name="Dhillon B."/>
            <person name="Glaser F."/>
            <person name="Hesse C.N."/>
            <person name="Kosti I."/>
            <person name="LaButti K."/>
            <person name="Lindquist E.A."/>
            <person name="Lucas S."/>
            <person name="Salamov A.A."/>
            <person name="Bradshaw R.E."/>
            <person name="Ciuffetti L."/>
            <person name="Hamelin R.C."/>
            <person name="Kema G.H.J."/>
            <person name="Lawrence C."/>
            <person name="Scott J.A."/>
            <person name="Spatafora J.W."/>
            <person name="Turgeon B.G."/>
            <person name="de Wit P.J.G.M."/>
            <person name="Zhong S."/>
            <person name="Goodwin S.B."/>
            <person name="Grigoriev I.V."/>
        </authorList>
    </citation>
    <scope>NUCLEOTIDE SEQUENCE [LARGE SCALE GENOMIC DNA]</scope>
    <source>
        <strain evidence="2 3">CIRAD86</strain>
    </source>
</reference>
<name>M2ZZA2_PSEFD</name>
<dbReference type="GeneID" id="19334193"/>
<dbReference type="KEGG" id="pfj:MYCFIDRAFT_179705"/>
<sequence length="457" mass="51650">MCRDRTFLGENLPKPCIRRGRYKTFLEDATAAGSLVGRGRESGCQRKTFRYLRFSSFPIEGIEQRQAQYAPSTIGPLTDTACFLALIVNKVPIDAEKKVECAEFESAAREILILQSGVRSTFAEKEVESCRQRGMPYSRPPNFPPATASPSHFAIHQIPDRVRCKLGIKAKELRVTWLIPRPKSLDLIRHWASSSIIHRDRQKLADRIAEAKVGDPIDRRSLNEIPYRLVREWSAGKGNQATIMETRYNERRHIRISFAQGEKQEIVQDHVSADYGHDVIGICAERRPQLSDASKYKMDCDVALSTSMEYGRSSKSARISWTCDVLRISGEGPLDNHEPVYHQYRTYRILEPFHHRGLSPFHDGNSVNPESRKCPKSPVKPTRPAGPKFEKESDEYEGAEEGEGKRGRKCQRRHRKLEDESADSGETARVKPLAGLPPSKCKGLAALANMTAAEETY</sequence>
<dbReference type="EMBL" id="KB446565">
    <property type="protein sequence ID" value="EME77491.1"/>
    <property type="molecule type" value="Genomic_DNA"/>
</dbReference>
<dbReference type="AlphaFoldDB" id="M2ZZA2"/>
<evidence type="ECO:0000313" key="2">
    <source>
        <dbReference type="EMBL" id="EME77491.1"/>
    </source>
</evidence>
<dbReference type="Proteomes" id="UP000016932">
    <property type="component" value="Unassembled WGS sequence"/>
</dbReference>
<dbReference type="HOGENOM" id="CLU_598673_0_0_1"/>
<protein>
    <submittedName>
        <fullName evidence="2">Uncharacterized protein</fullName>
    </submittedName>
</protein>
<proteinExistence type="predicted"/>